<keyword evidence="2" id="KW-0812">Transmembrane</keyword>
<sequence length="999" mass="110955">MSSSRSPSSVLCRSMFLFFLTLGSSCSLATGYATRQEHQGFEHHDHRVTTSDPNNAYALYSLPPFTVTFTSSYSTTGLPQDEEEQGQLLVATLHGPLQLITSEFLVESFRLQIYHIQEPTRNTTTPHDKELQNILESFMTLDVQVAVRALHHLSLNGPQVRRHLADSAEPRSYYRNPDSNTNDGGNANSHTFHQEDTSTSTSSSSSNTPPLLQFEADFFTTAAFLEPTPEQAGASKPTDQEVVDLLGGWMNSAFAKDLNYYHDSLVNSETGVLMHVEQLHVETDSGAIYDPYTSGAIPNAPLAATQAPIRKQDVPPPPNAAAYSNSIGAWSHSEKLFFTLLVMVSILSIAGLLMALHKYKGRGRYLNDMMAANDRSLDHDFMDPRICISGRHSDEILDILNASDRYLAAHRPDLLEAMQHADARRRGGNNAIVPIPANDNEQQNSNGPTERRYVTVANPFSHLYGASYFHSEKTAVEADRARRVNQDPMDAVELQQDNKDAEEEIDTDQSVSKYLQTWFQQLVGTRTVDTEVYKNNDDYYDDEDDEMEELDLNAASDDDQIMACDEDPKEYAFPFQDFPRQDGTPCLIYEETLNEEEEEQYLKNSRADSLHSTTSYGIHDPLTDDEFQRALGAHMVPFTSSSTNTSFEHHAANTSDSSLVRIEDGDNEIQVHDLRTVSTDDDDSDPSKFTNKLEKMVAMRHRHYEKQKIMDKHREQRKQERARQRAVEKKKQQEEMQQRDLKLRRHSLELDIQELEAAVGNNNSGLPGPPTSASKVITPPGGQGGLHQLQRPSLHRRTSSEADAGFLGPDGSVTASGAVIHSNRSMDLGDTGMSTKSDSHRINRVVQSAQKAPRPVANNRNDVFRSMDRISPLSSNSATSTSGGSGLPPTSVTNTTNVEDEIPIVSPASSMTETGTDSTPSSAGFQKRRSMSFGGVEEKKVDDEAFHSSSPTGSVASNRGRQMLPPQHQQRTHSANRHRRSNSSSPADVMVHGIYAQFV</sequence>
<keyword evidence="2" id="KW-0472">Membrane</keyword>
<dbReference type="Proteomes" id="UP001153069">
    <property type="component" value="Unassembled WGS sequence"/>
</dbReference>
<proteinExistence type="predicted"/>
<keyword evidence="5" id="KW-1185">Reference proteome</keyword>
<dbReference type="EMBL" id="CAICTM010001602">
    <property type="protein sequence ID" value="CAB9524918.1"/>
    <property type="molecule type" value="Genomic_DNA"/>
</dbReference>
<feature type="compositionally biased region" description="Low complexity" evidence="1">
    <location>
        <begin position="871"/>
        <end position="891"/>
    </location>
</feature>
<feature type="compositionally biased region" description="Basic and acidic residues" evidence="1">
    <location>
        <begin position="936"/>
        <end position="946"/>
    </location>
</feature>
<feature type="compositionally biased region" description="Low complexity" evidence="1">
    <location>
        <begin position="197"/>
        <end position="206"/>
    </location>
</feature>
<feature type="compositionally biased region" description="Basic residues" evidence="1">
    <location>
        <begin position="970"/>
        <end position="981"/>
    </location>
</feature>
<name>A0A9N8HRQ1_9STRA</name>
<feature type="transmembrane region" description="Helical" evidence="2">
    <location>
        <begin position="336"/>
        <end position="356"/>
    </location>
</feature>
<reference evidence="4" key="1">
    <citation type="submission" date="2020-06" db="EMBL/GenBank/DDBJ databases">
        <authorList>
            <consortium name="Plant Systems Biology data submission"/>
        </authorList>
    </citation>
    <scope>NUCLEOTIDE SEQUENCE</scope>
    <source>
        <strain evidence="4">D6</strain>
    </source>
</reference>
<feature type="chain" id="PRO_5040321669" evidence="3">
    <location>
        <begin position="32"/>
        <end position="999"/>
    </location>
</feature>
<protein>
    <submittedName>
        <fullName evidence="4">Uncharacterized protein</fullName>
    </submittedName>
</protein>
<feature type="compositionally biased region" description="Polar residues" evidence="1">
    <location>
        <begin position="947"/>
        <end position="960"/>
    </location>
</feature>
<feature type="signal peptide" evidence="3">
    <location>
        <begin position="1"/>
        <end position="31"/>
    </location>
</feature>
<comment type="caution">
    <text evidence="4">The sequence shown here is derived from an EMBL/GenBank/DDBJ whole genome shotgun (WGS) entry which is preliminary data.</text>
</comment>
<accession>A0A9N8HRQ1</accession>
<evidence type="ECO:0000313" key="5">
    <source>
        <dbReference type="Proteomes" id="UP001153069"/>
    </source>
</evidence>
<dbReference type="AlphaFoldDB" id="A0A9N8HRQ1"/>
<feature type="region of interest" description="Disordered" evidence="1">
    <location>
        <begin position="428"/>
        <end position="448"/>
    </location>
</feature>
<keyword evidence="2" id="KW-1133">Transmembrane helix</keyword>
<feature type="compositionally biased region" description="Polar residues" evidence="1">
    <location>
        <begin position="907"/>
        <end position="924"/>
    </location>
</feature>
<evidence type="ECO:0000313" key="4">
    <source>
        <dbReference type="EMBL" id="CAB9524918.1"/>
    </source>
</evidence>
<feature type="region of interest" description="Disordered" evidence="1">
    <location>
        <begin position="708"/>
        <end position="740"/>
    </location>
</feature>
<evidence type="ECO:0000256" key="3">
    <source>
        <dbReference type="SAM" id="SignalP"/>
    </source>
</evidence>
<feature type="region of interest" description="Disordered" evidence="1">
    <location>
        <begin position="168"/>
        <end position="211"/>
    </location>
</feature>
<feature type="compositionally biased region" description="Polar residues" evidence="1">
    <location>
        <begin position="177"/>
        <end position="191"/>
    </location>
</feature>
<evidence type="ECO:0000256" key="1">
    <source>
        <dbReference type="SAM" id="MobiDB-lite"/>
    </source>
</evidence>
<gene>
    <name evidence="4" type="ORF">SEMRO_1604_G285360.1</name>
</gene>
<dbReference type="PROSITE" id="PS51257">
    <property type="entry name" value="PROKAR_LIPOPROTEIN"/>
    <property type="match status" value="1"/>
</dbReference>
<evidence type="ECO:0000256" key="2">
    <source>
        <dbReference type="SAM" id="Phobius"/>
    </source>
</evidence>
<keyword evidence="3" id="KW-0732">Signal</keyword>
<organism evidence="4 5">
    <name type="scientific">Seminavis robusta</name>
    <dbReference type="NCBI Taxonomy" id="568900"/>
    <lineage>
        <taxon>Eukaryota</taxon>
        <taxon>Sar</taxon>
        <taxon>Stramenopiles</taxon>
        <taxon>Ochrophyta</taxon>
        <taxon>Bacillariophyta</taxon>
        <taxon>Bacillariophyceae</taxon>
        <taxon>Bacillariophycidae</taxon>
        <taxon>Naviculales</taxon>
        <taxon>Naviculaceae</taxon>
        <taxon>Seminavis</taxon>
    </lineage>
</organism>
<feature type="region of interest" description="Disordered" evidence="1">
    <location>
        <begin position="599"/>
        <end position="618"/>
    </location>
</feature>
<feature type="compositionally biased region" description="Polar residues" evidence="1">
    <location>
        <begin position="439"/>
        <end position="448"/>
    </location>
</feature>
<feature type="region of interest" description="Disordered" evidence="1">
    <location>
        <begin position="870"/>
        <end position="989"/>
    </location>
</feature>